<dbReference type="Gene3D" id="3.40.50.200">
    <property type="entry name" value="Peptidase S8/S53 domain"/>
    <property type="match status" value="1"/>
</dbReference>
<dbReference type="Proteomes" id="UP000823775">
    <property type="component" value="Unassembled WGS sequence"/>
</dbReference>
<evidence type="ECO:0000256" key="2">
    <source>
        <dbReference type="ARBA" id="ARBA00022729"/>
    </source>
</evidence>
<protein>
    <recommendedName>
        <fullName evidence="4">Peptidase S8/S53 domain-containing protein</fullName>
    </recommendedName>
</protein>
<comment type="caution">
    <text evidence="3">Lacks conserved residue(s) required for the propagation of feature annotation.</text>
</comment>
<dbReference type="Pfam" id="PF00082">
    <property type="entry name" value="Peptidase_S8"/>
    <property type="match status" value="1"/>
</dbReference>
<evidence type="ECO:0000256" key="3">
    <source>
        <dbReference type="PROSITE-ProRule" id="PRU01240"/>
    </source>
</evidence>
<dbReference type="PROSITE" id="PS51892">
    <property type="entry name" value="SUBTILASE"/>
    <property type="match status" value="1"/>
</dbReference>
<comment type="similarity">
    <text evidence="1 3">Belongs to the peptidase S8 family.</text>
</comment>
<dbReference type="InterPro" id="IPR045051">
    <property type="entry name" value="SBT"/>
</dbReference>
<dbReference type="PANTHER" id="PTHR10795">
    <property type="entry name" value="PROPROTEIN CONVERTASE SUBTILISIN/KEXIN"/>
    <property type="match status" value="1"/>
</dbReference>
<gene>
    <name evidence="5" type="ORF">HAX54_001719</name>
</gene>
<dbReference type="Gene3D" id="3.50.30.30">
    <property type="match status" value="1"/>
</dbReference>
<accession>A0ABS8T4A6</accession>
<name>A0ABS8T4A6_DATST</name>
<dbReference type="InterPro" id="IPR036852">
    <property type="entry name" value="Peptidase_S8/S53_dom_sf"/>
</dbReference>
<dbReference type="InterPro" id="IPR000209">
    <property type="entry name" value="Peptidase_S8/S53_dom"/>
</dbReference>
<evidence type="ECO:0000256" key="1">
    <source>
        <dbReference type="ARBA" id="ARBA00011073"/>
    </source>
</evidence>
<reference evidence="5 6" key="1">
    <citation type="journal article" date="2021" name="BMC Genomics">
        <title>Datura genome reveals duplications of psychoactive alkaloid biosynthetic genes and high mutation rate following tissue culture.</title>
        <authorList>
            <person name="Rajewski A."/>
            <person name="Carter-House D."/>
            <person name="Stajich J."/>
            <person name="Litt A."/>
        </authorList>
    </citation>
    <scope>NUCLEOTIDE SEQUENCE [LARGE SCALE GENOMIC DNA]</scope>
    <source>
        <strain evidence="5">AR-01</strain>
    </source>
</reference>
<organism evidence="5 6">
    <name type="scientific">Datura stramonium</name>
    <name type="common">Jimsonweed</name>
    <name type="synonym">Common thornapple</name>
    <dbReference type="NCBI Taxonomy" id="4076"/>
    <lineage>
        <taxon>Eukaryota</taxon>
        <taxon>Viridiplantae</taxon>
        <taxon>Streptophyta</taxon>
        <taxon>Embryophyta</taxon>
        <taxon>Tracheophyta</taxon>
        <taxon>Spermatophyta</taxon>
        <taxon>Magnoliopsida</taxon>
        <taxon>eudicotyledons</taxon>
        <taxon>Gunneridae</taxon>
        <taxon>Pentapetalae</taxon>
        <taxon>asterids</taxon>
        <taxon>lamiids</taxon>
        <taxon>Solanales</taxon>
        <taxon>Solanaceae</taxon>
        <taxon>Solanoideae</taxon>
        <taxon>Datureae</taxon>
        <taxon>Datura</taxon>
    </lineage>
</organism>
<evidence type="ECO:0000313" key="6">
    <source>
        <dbReference type="Proteomes" id="UP000823775"/>
    </source>
</evidence>
<evidence type="ECO:0000313" key="5">
    <source>
        <dbReference type="EMBL" id="MCD7465676.1"/>
    </source>
</evidence>
<sequence>MAPISESKFGGIIYVYEDPDVLTDNFFPNPGVVIRSKEWKKLIEYAEKSVKPKASISFQETHIDVKPAPVVSAFSEGGPSLSYLDYYLEWGTSMSTPHLVGIAAMVKAVHPYWSPPAIQSAMMTTANPLDNTKRHINTGSH</sequence>
<keyword evidence="6" id="KW-1185">Reference proteome</keyword>
<evidence type="ECO:0000259" key="4">
    <source>
        <dbReference type="Pfam" id="PF00082"/>
    </source>
</evidence>
<keyword evidence="2" id="KW-0732">Signal</keyword>
<comment type="caution">
    <text evidence="5">The sequence shown here is derived from an EMBL/GenBank/DDBJ whole genome shotgun (WGS) entry which is preliminary data.</text>
</comment>
<dbReference type="EMBL" id="JACEIK010001069">
    <property type="protein sequence ID" value="MCD7465676.1"/>
    <property type="molecule type" value="Genomic_DNA"/>
</dbReference>
<proteinExistence type="inferred from homology"/>
<dbReference type="SUPFAM" id="SSF52743">
    <property type="entry name" value="Subtilisin-like"/>
    <property type="match status" value="1"/>
</dbReference>
<feature type="domain" description="Peptidase S8/S53" evidence="4">
    <location>
        <begin position="86"/>
        <end position="129"/>
    </location>
</feature>